<dbReference type="RefSeq" id="WP_264505009.1">
    <property type="nucleotide sequence ID" value="NZ_JAPDFL010000001.1"/>
</dbReference>
<proteinExistence type="predicted"/>
<protein>
    <submittedName>
        <fullName evidence="2">Rrf2 family transcriptional regulator</fullName>
    </submittedName>
</protein>
<dbReference type="Proteomes" id="UP001208938">
    <property type="component" value="Unassembled WGS sequence"/>
</dbReference>
<evidence type="ECO:0000313" key="2">
    <source>
        <dbReference type="EMBL" id="MCW1931932.1"/>
    </source>
</evidence>
<dbReference type="EMBL" id="JAPDFL010000001">
    <property type="protein sequence ID" value="MCW1931932.1"/>
    <property type="molecule type" value="Genomic_DNA"/>
</dbReference>
<dbReference type="InterPro" id="IPR000944">
    <property type="entry name" value="Tscrpt_reg_Rrf2"/>
</dbReference>
<accession>A0ABT3GWL4</accession>
<sequence>MNLSKFTDYSLRVCLYLAAHHERVVPISELARSHRVPQSSVMKVVNRLVDGGFLSSTRGRAGGVRLSQPATATSVGAIVRHMQGDTQLVDCSTCILKGSCGLVGALRHAKETFYQMLDQTTLTDVLASHSRTLPILLDASATARGDAAEA</sequence>
<dbReference type="InterPro" id="IPR036388">
    <property type="entry name" value="WH-like_DNA-bd_sf"/>
</dbReference>
<dbReference type="PANTHER" id="PTHR33221:SF4">
    <property type="entry name" value="HTH-TYPE TRANSCRIPTIONAL REPRESSOR NSRR"/>
    <property type="match status" value="1"/>
</dbReference>
<keyword evidence="1" id="KW-0238">DNA-binding</keyword>
<dbReference type="PANTHER" id="PTHR33221">
    <property type="entry name" value="WINGED HELIX-TURN-HELIX TRANSCRIPTIONAL REGULATOR, RRF2 FAMILY"/>
    <property type="match status" value="1"/>
</dbReference>
<dbReference type="PROSITE" id="PS51197">
    <property type="entry name" value="HTH_RRF2_2"/>
    <property type="match status" value="1"/>
</dbReference>
<dbReference type="Pfam" id="PF02082">
    <property type="entry name" value="Rrf2"/>
    <property type="match status" value="1"/>
</dbReference>
<reference evidence="2 3" key="1">
    <citation type="submission" date="2022-10" db="EMBL/GenBank/DDBJ databases">
        <title>Pararhodobacter sp. nov., isolated from marine algae.</title>
        <authorList>
            <person name="Choi B.J."/>
            <person name="Kim J.M."/>
            <person name="Lee J.K."/>
            <person name="Choi D.G."/>
            <person name="Jeon C.O."/>
        </authorList>
    </citation>
    <scope>NUCLEOTIDE SEQUENCE [LARGE SCALE GENOMIC DNA]</scope>
    <source>
        <strain evidence="2 3">ZQ420</strain>
    </source>
</reference>
<name>A0ABT3GWL4_9RHOB</name>
<dbReference type="InterPro" id="IPR036390">
    <property type="entry name" value="WH_DNA-bd_sf"/>
</dbReference>
<organism evidence="2 3">
    <name type="scientific">Pararhodobacter zhoushanensis</name>
    <dbReference type="NCBI Taxonomy" id="2479545"/>
    <lineage>
        <taxon>Bacteria</taxon>
        <taxon>Pseudomonadati</taxon>
        <taxon>Pseudomonadota</taxon>
        <taxon>Alphaproteobacteria</taxon>
        <taxon>Rhodobacterales</taxon>
        <taxon>Paracoccaceae</taxon>
        <taxon>Pararhodobacter</taxon>
    </lineage>
</organism>
<dbReference type="SUPFAM" id="SSF46785">
    <property type="entry name" value="Winged helix' DNA-binding domain"/>
    <property type="match status" value="1"/>
</dbReference>
<gene>
    <name evidence="2" type="ORF">OKW52_06560</name>
</gene>
<evidence type="ECO:0000256" key="1">
    <source>
        <dbReference type="ARBA" id="ARBA00023125"/>
    </source>
</evidence>
<dbReference type="NCBIfam" id="TIGR00738">
    <property type="entry name" value="rrf2_super"/>
    <property type="match status" value="1"/>
</dbReference>
<evidence type="ECO:0000313" key="3">
    <source>
        <dbReference type="Proteomes" id="UP001208938"/>
    </source>
</evidence>
<keyword evidence="3" id="KW-1185">Reference proteome</keyword>
<comment type="caution">
    <text evidence="2">The sequence shown here is derived from an EMBL/GenBank/DDBJ whole genome shotgun (WGS) entry which is preliminary data.</text>
</comment>
<dbReference type="Gene3D" id="1.10.10.10">
    <property type="entry name" value="Winged helix-like DNA-binding domain superfamily/Winged helix DNA-binding domain"/>
    <property type="match status" value="1"/>
</dbReference>